<evidence type="ECO:0000313" key="2">
    <source>
        <dbReference type="Proteomes" id="UP000530628"/>
    </source>
</evidence>
<evidence type="ECO:0000313" key="1">
    <source>
        <dbReference type="EMBL" id="EFH6651949.1"/>
    </source>
</evidence>
<proteinExistence type="predicted"/>
<dbReference type="Pfam" id="PF13935">
    <property type="entry name" value="Ead_Ea22"/>
    <property type="match status" value="1"/>
</dbReference>
<dbReference type="RefSeq" id="WP_001289968.1">
    <property type="nucleotide sequence ID" value="NZ_JAPQOH010000092.1"/>
</dbReference>
<protein>
    <submittedName>
        <fullName evidence="1">Ead/Ea22-like family protein</fullName>
    </submittedName>
</protein>
<accession>A0A8S7UAU3</accession>
<comment type="caution">
    <text evidence="1">The sequence shown here is derived from an EMBL/GenBank/DDBJ whole genome shotgun (WGS) entry which is preliminary data.</text>
</comment>
<dbReference type="EMBL" id="AASWOY010000111">
    <property type="protein sequence ID" value="EFH6651949.1"/>
    <property type="molecule type" value="Genomic_DNA"/>
</dbReference>
<dbReference type="AlphaFoldDB" id="A0A8S7UAU3"/>
<sequence>MSEINYQALRERYSPVPVPKCPICGEEMSIQRISGAQVVYACSGYGDDGDFKIGRTLADEHYEKSRVTVLDVGDPEVLALLDWLETKDNRIAELEKIATDYALKFQKAQDALKHAALLHSRTAQQTNNFAVSLPDISEYFINDVFQPLRYERDVERAIIKAGGKALWQEKHEDRTHQSCDVNRGWFSSLTTDKNNTCSPSNQGDNRASPFCTIVHKFAQFF</sequence>
<name>A0A8S7UAU3_ECOLX</name>
<reference evidence="1 2" key="1">
    <citation type="submission" date="2019-11" db="EMBL/GenBank/DDBJ databases">
        <authorList>
            <consortium name="GenomeTrakr network: Whole genome sequencing for foodborne pathogen traceback"/>
        </authorList>
    </citation>
    <scope>NUCLEOTIDE SEQUENCE [LARGE SCALE GENOMIC DNA]</scope>
    <source>
        <strain evidence="1 2">PSU-2072</strain>
    </source>
</reference>
<dbReference type="InterPro" id="IPR025153">
    <property type="entry name" value="Ead_Ea22"/>
</dbReference>
<dbReference type="Proteomes" id="UP000530628">
    <property type="component" value="Unassembled WGS sequence"/>
</dbReference>
<gene>
    <name evidence="1" type="ORF">GNW61_25005</name>
</gene>
<organism evidence="1 2">
    <name type="scientific">Escherichia coli</name>
    <dbReference type="NCBI Taxonomy" id="562"/>
    <lineage>
        <taxon>Bacteria</taxon>
        <taxon>Pseudomonadati</taxon>
        <taxon>Pseudomonadota</taxon>
        <taxon>Gammaproteobacteria</taxon>
        <taxon>Enterobacterales</taxon>
        <taxon>Enterobacteriaceae</taxon>
        <taxon>Escherichia</taxon>
    </lineage>
</organism>